<gene>
    <name evidence="4" type="ORF">M8C21_001625</name>
</gene>
<dbReference type="AlphaFoldDB" id="A0AAD5GJ64"/>
<comment type="similarity">
    <text evidence="2">Belongs to the PAF1 family.</text>
</comment>
<keyword evidence="3" id="KW-0539">Nucleus</keyword>
<keyword evidence="5" id="KW-1185">Reference proteome</keyword>
<dbReference type="InterPro" id="IPR007133">
    <property type="entry name" value="RNA_pol_II-assoc_Paf1"/>
</dbReference>
<sequence length="406" mass="46820">MTNSREYSLEERESEAAAIGYKVIEQLQRSDRVFKEYEPVFAVIQIGAHQFKVSNGDCIYTEKLKFCQVNDKFKFVGPNDEIWSGVLSISAVRQDVSMILVTQDARNRKEGRVDQMQHQKRMTVDHQKRDLKRKDMNKSAKENSEMTTHSYQLLRKDFSLARRADMSFICIYVQAEVEQKRAHAQVKMLRKIAMAKQKSEAKRAATEALKSRQAARTAAQADFYAFFYMFRDELPDTTAQPKLMALRRERSNYKPRATLIDQKEFNTAARYAITSLEKVHRPQLYVEPDLGVPLDLLDLSVYNAPKDEIWRVVPEDEKLLGEDISKTPIKRDGLKRKERPTDKGMSWLVKTQYISPLSTEAMRQPLSEKASKRTHGNTWDDQFVVATFDGAPTADSDKPVHDAHKS</sequence>
<dbReference type="GO" id="GO:0003682">
    <property type="term" value="F:chromatin binding"/>
    <property type="evidence" value="ECO:0007669"/>
    <property type="project" value="TreeGrafter"/>
</dbReference>
<feature type="non-terminal residue" evidence="4">
    <location>
        <position position="406"/>
    </location>
</feature>
<proteinExistence type="inferred from homology"/>
<dbReference type="EMBL" id="JAMZMK010008065">
    <property type="protein sequence ID" value="KAI7742166.1"/>
    <property type="molecule type" value="Genomic_DNA"/>
</dbReference>
<evidence type="ECO:0000256" key="1">
    <source>
        <dbReference type="ARBA" id="ARBA00004123"/>
    </source>
</evidence>
<protein>
    <submittedName>
        <fullName evidence="4">Uncharacterized protein</fullName>
    </submittedName>
</protein>
<reference evidence="4" key="1">
    <citation type="submission" date="2022-06" db="EMBL/GenBank/DDBJ databases">
        <title>Uncovering the hologenomic basis of an extraordinary plant invasion.</title>
        <authorList>
            <person name="Bieker V.C."/>
            <person name="Martin M.D."/>
            <person name="Gilbert T."/>
            <person name="Hodgins K."/>
            <person name="Battlay P."/>
            <person name="Petersen B."/>
            <person name="Wilson J."/>
        </authorList>
    </citation>
    <scope>NUCLEOTIDE SEQUENCE</scope>
    <source>
        <strain evidence="4">AA19_3_7</strain>
        <tissue evidence="4">Leaf</tissue>
    </source>
</reference>
<dbReference type="GO" id="GO:0016593">
    <property type="term" value="C:Cdc73/Paf1 complex"/>
    <property type="evidence" value="ECO:0007669"/>
    <property type="project" value="InterPro"/>
</dbReference>
<organism evidence="4 5">
    <name type="scientific">Ambrosia artemisiifolia</name>
    <name type="common">Common ragweed</name>
    <dbReference type="NCBI Taxonomy" id="4212"/>
    <lineage>
        <taxon>Eukaryota</taxon>
        <taxon>Viridiplantae</taxon>
        <taxon>Streptophyta</taxon>
        <taxon>Embryophyta</taxon>
        <taxon>Tracheophyta</taxon>
        <taxon>Spermatophyta</taxon>
        <taxon>Magnoliopsida</taxon>
        <taxon>eudicotyledons</taxon>
        <taxon>Gunneridae</taxon>
        <taxon>Pentapetalae</taxon>
        <taxon>asterids</taxon>
        <taxon>campanulids</taxon>
        <taxon>Asterales</taxon>
        <taxon>Asteraceae</taxon>
        <taxon>Asteroideae</taxon>
        <taxon>Heliantheae alliance</taxon>
        <taxon>Heliantheae</taxon>
        <taxon>Ambrosia</taxon>
    </lineage>
</organism>
<evidence type="ECO:0000313" key="5">
    <source>
        <dbReference type="Proteomes" id="UP001206925"/>
    </source>
</evidence>
<name>A0AAD5GJ64_AMBAR</name>
<dbReference type="PANTHER" id="PTHR23188:SF12">
    <property type="entry name" value="RNA POLYMERASE II-ASSOCIATED FACTOR 1 HOMOLOG"/>
    <property type="match status" value="1"/>
</dbReference>
<evidence type="ECO:0000256" key="2">
    <source>
        <dbReference type="ARBA" id="ARBA00007560"/>
    </source>
</evidence>
<comment type="caution">
    <text evidence="4">The sequence shown here is derived from an EMBL/GenBank/DDBJ whole genome shotgun (WGS) entry which is preliminary data.</text>
</comment>
<dbReference type="PANTHER" id="PTHR23188">
    <property type="entry name" value="RNA POLYMERASE II-ASSOCIATED FACTOR 1 HOMOLOG"/>
    <property type="match status" value="1"/>
</dbReference>
<dbReference type="GO" id="GO:0006368">
    <property type="term" value="P:transcription elongation by RNA polymerase II"/>
    <property type="evidence" value="ECO:0007669"/>
    <property type="project" value="InterPro"/>
</dbReference>
<dbReference type="Proteomes" id="UP001206925">
    <property type="component" value="Unassembled WGS sequence"/>
</dbReference>
<dbReference type="Pfam" id="PF03985">
    <property type="entry name" value="Paf1"/>
    <property type="match status" value="1"/>
</dbReference>
<evidence type="ECO:0000256" key="3">
    <source>
        <dbReference type="ARBA" id="ARBA00023242"/>
    </source>
</evidence>
<comment type="subcellular location">
    <subcellularLocation>
        <location evidence="1">Nucleus</location>
    </subcellularLocation>
</comment>
<evidence type="ECO:0000313" key="4">
    <source>
        <dbReference type="EMBL" id="KAI7742166.1"/>
    </source>
</evidence>
<accession>A0AAD5GJ64</accession>
<dbReference type="GO" id="GO:0000993">
    <property type="term" value="F:RNA polymerase II complex binding"/>
    <property type="evidence" value="ECO:0007669"/>
    <property type="project" value="TreeGrafter"/>
</dbReference>